<evidence type="ECO:0000313" key="4">
    <source>
        <dbReference type="Proteomes" id="UP000824001"/>
    </source>
</evidence>
<keyword evidence="1" id="KW-0238">DNA-binding</keyword>
<dbReference type="EMBL" id="DVJK01000043">
    <property type="protein sequence ID" value="HIS66217.1"/>
    <property type="molecule type" value="Genomic_DNA"/>
</dbReference>
<reference evidence="3" key="1">
    <citation type="submission" date="2020-10" db="EMBL/GenBank/DDBJ databases">
        <authorList>
            <person name="Gilroy R."/>
        </authorList>
    </citation>
    <scope>NUCLEOTIDE SEQUENCE</scope>
    <source>
        <strain evidence="3">ChiHjej10B9-9673</strain>
    </source>
</reference>
<dbReference type="Gene3D" id="1.10.260.40">
    <property type="entry name" value="lambda repressor-like DNA-binding domains"/>
    <property type="match status" value="1"/>
</dbReference>
<reference evidence="3" key="2">
    <citation type="journal article" date="2021" name="PeerJ">
        <title>Extensive microbial diversity within the chicken gut microbiome revealed by metagenomics and culture.</title>
        <authorList>
            <person name="Gilroy R."/>
            <person name="Ravi A."/>
            <person name="Getino M."/>
            <person name="Pursley I."/>
            <person name="Horton D.L."/>
            <person name="Alikhan N.F."/>
            <person name="Baker D."/>
            <person name="Gharbi K."/>
            <person name="Hall N."/>
            <person name="Watson M."/>
            <person name="Adriaenssens E.M."/>
            <person name="Foster-Nyarko E."/>
            <person name="Jarju S."/>
            <person name="Secka A."/>
            <person name="Antonio M."/>
            <person name="Oren A."/>
            <person name="Chaudhuri R.R."/>
            <person name="La Ragione R."/>
            <person name="Hildebrand F."/>
            <person name="Pallen M.J."/>
        </authorList>
    </citation>
    <scope>NUCLEOTIDE SEQUENCE</scope>
    <source>
        <strain evidence="3">ChiHjej10B9-9673</strain>
    </source>
</reference>
<name>A0A9D1JUK1_9FIRM</name>
<dbReference type="PANTHER" id="PTHR46558">
    <property type="entry name" value="TRACRIPTIONAL REGULATORY PROTEIN-RELATED-RELATED"/>
    <property type="match status" value="1"/>
</dbReference>
<comment type="caution">
    <text evidence="3">The sequence shown here is derived from an EMBL/GenBank/DDBJ whole genome shotgun (WGS) entry which is preliminary data.</text>
</comment>
<dbReference type="PROSITE" id="PS50943">
    <property type="entry name" value="HTH_CROC1"/>
    <property type="match status" value="1"/>
</dbReference>
<dbReference type="Pfam" id="PF01381">
    <property type="entry name" value="HTH_3"/>
    <property type="match status" value="1"/>
</dbReference>
<sequence length="70" mass="7825">MTDAAHTLKNAVAARREERGLTQLALAEECGVRRETIVNLERGRYNPSLRLALKICAALGSKAEELFWLE</sequence>
<evidence type="ECO:0000313" key="3">
    <source>
        <dbReference type="EMBL" id="HIS66217.1"/>
    </source>
</evidence>
<accession>A0A9D1JUK1</accession>
<gene>
    <name evidence="3" type="ORF">IAC18_01515</name>
</gene>
<protein>
    <submittedName>
        <fullName evidence="3">Helix-turn-helix transcriptional regulator</fullName>
    </submittedName>
</protein>
<organism evidence="3 4">
    <name type="scientific">Candidatus Scatomorpha merdipullorum</name>
    <dbReference type="NCBI Taxonomy" id="2840927"/>
    <lineage>
        <taxon>Bacteria</taxon>
        <taxon>Bacillati</taxon>
        <taxon>Bacillota</taxon>
        <taxon>Clostridia</taxon>
        <taxon>Eubacteriales</taxon>
        <taxon>Candidatus Scatomorpha</taxon>
    </lineage>
</organism>
<dbReference type="SMART" id="SM00530">
    <property type="entry name" value="HTH_XRE"/>
    <property type="match status" value="1"/>
</dbReference>
<dbReference type="InterPro" id="IPR001387">
    <property type="entry name" value="Cro/C1-type_HTH"/>
</dbReference>
<proteinExistence type="predicted"/>
<dbReference type="Proteomes" id="UP000824001">
    <property type="component" value="Unassembled WGS sequence"/>
</dbReference>
<dbReference type="GO" id="GO:0003677">
    <property type="term" value="F:DNA binding"/>
    <property type="evidence" value="ECO:0007669"/>
    <property type="project" value="UniProtKB-KW"/>
</dbReference>
<dbReference type="SUPFAM" id="SSF47413">
    <property type="entry name" value="lambda repressor-like DNA-binding domains"/>
    <property type="match status" value="1"/>
</dbReference>
<dbReference type="InterPro" id="IPR010982">
    <property type="entry name" value="Lambda_DNA-bd_dom_sf"/>
</dbReference>
<dbReference type="CDD" id="cd00093">
    <property type="entry name" value="HTH_XRE"/>
    <property type="match status" value="1"/>
</dbReference>
<feature type="domain" description="HTH cro/C1-type" evidence="2">
    <location>
        <begin position="12"/>
        <end position="66"/>
    </location>
</feature>
<dbReference type="AlphaFoldDB" id="A0A9D1JUK1"/>
<evidence type="ECO:0000259" key="2">
    <source>
        <dbReference type="PROSITE" id="PS50943"/>
    </source>
</evidence>
<dbReference type="PANTHER" id="PTHR46558:SF4">
    <property type="entry name" value="DNA-BIDING PHAGE PROTEIN"/>
    <property type="match status" value="1"/>
</dbReference>
<evidence type="ECO:0000256" key="1">
    <source>
        <dbReference type="ARBA" id="ARBA00023125"/>
    </source>
</evidence>